<name>A0A151NTQ0_ALLMI</name>
<accession>A0A151NTQ0</accession>
<dbReference type="Gene3D" id="3.10.20.370">
    <property type="match status" value="1"/>
</dbReference>
<sequence length="94" mass="11029">MHFWMAQEEDDKLWRIRKMEVALVEEETIWPGMDRDASETAVGMVLCQEQGGMEYPITYASQKLNDVETRNRHHLIEVDQQMWCDKRGAGVQDS</sequence>
<protein>
    <recommendedName>
        <fullName evidence="1">Reverse transcriptase/retrotransposon-derived protein RNase H-like domain-containing protein</fullName>
    </recommendedName>
</protein>
<evidence type="ECO:0000313" key="3">
    <source>
        <dbReference type="Proteomes" id="UP000050525"/>
    </source>
</evidence>
<dbReference type="SUPFAM" id="SSF56672">
    <property type="entry name" value="DNA/RNA polymerases"/>
    <property type="match status" value="1"/>
</dbReference>
<dbReference type="InterPro" id="IPR043502">
    <property type="entry name" value="DNA/RNA_pol_sf"/>
</dbReference>
<reference evidence="2 3" key="1">
    <citation type="journal article" date="2012" name="Genome Biol.">
        <title>Sequencing three crocodilian genomes to illuminate the evolution of archosaurs and amniotes.</title>
        <authorList>
            <person name="St John J.A."/>
            <person name="Braun E.L."/>
            <person name="Isberg S.R."/>
            <person name="Miles L.G."/>
            <person name="Chong A.Y."/>
            <person name="Gongora J."/>
            <person name="Dalzell P."/>
            <person name="Moran C."/>
            <person name="Bed'hom B."/>
            <person name="Abzhanov A."/>
            <person name="Burgess S.C."/>
            <person name="Cooksey A.M."/>
            <person name="Castoe T.A."/>
            <person name="Crawford N.G."/>
            <person name="Densmore L.D."/>
            <person name="Drew J.C."/>
            <person name="Edwards S.V."/>
            <person name="Faircloth B.C."/>
            <person name="Fujita M.K."/>
            <person name="Greenwold M.J."/>
            <person name="Hoffmann F.G."/>
            <person name="Howard J.M."/>
            <person name="Iguchi T."/>
            <person name="Janes D.E."/>
            <person name="Khan S.Y."/>
            <person name="Kohno S."/>
            <person name="de Koning A.J."/>
            <person name="Lance S.L."/>
            <person name="McCarthy F.M."/>
            <person name="McCormack J.E."/>
            <person name="Merchant M.E."/>
            <person name="Peterson D.G."/>
            <person name="Pollock D.D."/>
            <person name="Pourmand N."/>
            <person name="Raney B.J."/>
            <person name="Roessler K.A."/>
            <person name="Sanford J.R."/>
            <person name="Sawyer R.H."/>
            <person name="Schmidt C.J."/>
            <person name="Triplett E.W."/>
            <person name="Tuberville T.D."/>
            <person name="Venegas-Anaya M."/>
            <person name="Howard J.T."/>
            <person name="Jarvis E.D."/>
            <person name="Guillette L.J.Jr."/>
            <person name="Glenn T.C."/>
            <person name="Green R.E."/>
            <person name="Ray D.A."/>
        </authorList>
    </citation>
    <scope>NUCLEOTIDE SEQUENCE [LARGE SCALE GENOMIC DNA]</scope>
    <source>
        <strain evidence="2">KSC_2009_1</strain>
    </source>
</reference>
<proteinExistence type="predicted"/>
<evidence type="ECO:0000259" key="1">
    <source>
        <dbReference type="Pfam" id="PF17919"/>
    </source>
</evidence>
<dbReference type="AlphaFoldDB" id="A0A151NTQ0"/>
<dbReference type="InterPro" id="IPR041577">
    <property type="entry name" value="RT_RNaseH_2"/>
</dbReference>
<evidence type="ECO:0000313" key="2">
    <source>
        <dbReference type="EMBL" id="KYO40123.1"/>
    </source>
</evidence>
<keyword evidence="3" id="KW-1185">Reference proteome</keyword>
<comment type="caution">
    <text evidence="2">The sequence shown here is derived from an EMBL/GenBank/DDBJ whole genome shotgun (WGS) entry which is preliminary data.</text>
</comment>
<dbReference type="EMBL" id="AKHW03002077">
    <property type="protein sequence ID" value="KYO40123.1"/>
    <property type="molecule type" value="Genomic_DNA"/>
</dbReference>
<organism evidence="2 3">
    <name type="scientific">Alligator mississippiensis</name>
    <name type="common">American alligator</name>
    <dbReference type="NCBI Taxonomy" id="8496"/>
    <lineage>
        <taxon>Eukaryota</taxon>
        <taxon>Metazoa</taxon>
        <taxon>Chordata</taxon>
        <taxon>Craniata</taxon>
        <taxon>Vertebrata</taxon>
        <taxon>Euteleostomi</taxon>
        <taxon>Archelosauria</taxon>
        <taxon>Archosauria</taxon>
        <taxon>Crocodylia</taxon>
        <taxon>Alligatoridae</taxon>
        <taxon>Alligatorinae</taxon>
        <taxon>Alligator</taxon>
    </lineage>
</organism>
<dbReference type="Pfam" id="PF17919">
    <property type="entry name" value="RT_RNaseH_2"/>
    <property type="match status" value="1"/>
</dbReference>
<feature type="domain" description="Reverse transcriptase/retrotransposon-derived protein RNase H-like" evidence="1">
    <location>
        <begin position="36"/>
        <end position="74"/>
    </location>
</feature>
<dbReference type="Proteomes" id="UP000050525">
    <property type="component" value="Unassembled WGS sequence"/>
</dbReference>
<gene>
    <name evidence="2" type="ORF">Y1Q_0013310</name>
</gene>